<dbReference type="Proteomes" id="UP001610446">
    <property type="component" value="Unassembled WGS sequence"/>
</dbReference>
<dbReference type="InterPro" id="IPR046536">
    <property type="entry name" value="DUF6601"/>
</dbReference>
<organism evidence="1 2">
    <name type="scientific">Aspergillus pseudoustus</name>
    <dbReference type="NCBI Taxonomy" id="1810923"/>
    <lineage>
        <taxon>Eukaryota</taxon>
        <taxon>Fungi</taxon>
        <taxon>Dikarya</taxon>
        <taxon>Ascomycota</taxon>
        <taxon>Pezizomycotina</taxon>
        <taxon>Eurotiomycetes</taxon>
        <taxon>Eurotiomycetidae</taxon>
        <taxon>Eurotiales</taxon>
        <taxon>Aspergillaceae</taxon>
        <taxon>Aspergillus</taxon>
        <taxon>Aspergillus subgen. Nidulantes</taxon>
    </lineage>
</organism>
<accession>A0ABR4J6K1</accession>
<evidence type="ECO:0000313" key="1">
    <source>
        <dbReference type="EMBL" id="KAL2834673.1"/>
    </source>
</evidence>
<keyword evidence="2" id="KW-1185">Reference proteome</keyword>
<protein>
    <submittedName>
        <fullName evidence="1">Uncharacterized protein</fullName>
    </submittedName>
</protein>
<proteinExistence type="predicted"/>
<comment type="caution">
    <text evidence="1">The sequence shown here is derived from an EMBL/GenBank/DDBJ whole genome shotgun (WGS) entry which is preliminary data.</text>
</comment>
<dbReference type="PANTHER" id="PTHR34414">
    <property type="entry name" value="HET DOMAIN-CONTAINING PROTEIN-RELATED"/>
    <property type="match status" value="1"/>
</dbReference>
<dbReference type="Pfam" id="PF20246">
    <property type="entry name" value="DUF6601"/>
    <property type="match status" value="1"/>
</dbReference>
<evidence type="ECO:0000313" key="2">
    <source>
        <dbReference type="Proteomes" id="UP001610446"/>
    </source>
</evidence>
<gene>
    <name evidence="1" type="ORF">BJY01DRAFT_252950</name>
</gene>
<dbReference type="EMBL" id="JBFXLU010000217">
    <property type="protein sequence ID" value="KAL2834673.1"/>
    <property type="molecule type" value="Genomic_DNA"/>
</dbReference>
<reference evidence="1 2" key="1">
    <citation type="submission" date="2024-07" db="EMBL/GenBank/DDBJ databases">
        <title>Section-level genome sequencing and comparative genomics of Aspergillus sections Usti and Cavernicolus.</title>
        <authorList>
            <consortium name="Lawrence Berkeley National Laboratory"/>
            <person name="Nybo J.L."/>
            <person name="Vesth T.C."/>
            <person name="Theobald S."/>
            <person name="Frisvad J.C."/>
            <person name="Larsen T.O."/>
            <person name="Kjaerboelling I."/>
            <person name="Rothschild-Mancinelli K."/>
            <person name="Lyhne E.K."/>
            <person name="Kogle M.E."/>
            <person name="Barry K."/>
            <person name="Clum A."/>
            <person name="Na H."/>
            <person name="Ledsgaard L."/>
            <person name="Lin J."/>
            <person name="Lipzen A."/>
            <person name="Kuo A."/>
            <person name="Riley R."/>
            <person name="Mondo S."/>
            <person name="Labutti K."/>
            <person name="Haridas S."/>
            <person name="Pangalinan J."/>
            <person name="Salamov A.A."/>
            <person name="Simmons B.A."/>
            <person name="Magnuson J.K."/>
            <person name="Chen J."/>
            <person name="Drula E."/>
            <person name="Henrissat B."/>
            <person name="Wiebenga A."/>
            <person name="Lubbers R.J."/>
            <person name="Gomes A.C."/>
            <person name="Makela M.R."/>
            <person name="Stajich J."/>
            <person name="Grigoriev I.V."/>
            <person name="Mortensen U.H."/>
            <person name="De Vries R.P."/>
            <person name="Baker S.E."/>
            <person name="Andersen M.R."/>
        </authorList>
    </citation>
    <scope>NUCLEOTIDE SEQUENCE [LARGE SCALE GENOMIC DNA]</scope>
    <source>
        <strain evidence="1 2">CBS 123904</strain>
    </source>
</reference>
<name>A0ABR4J6K1_9EURO</name>
<sequence length="288" mass="33070">MDDKVPFTKQSELIGQPRVGAGLDGSPPLNENPPALEDMVPNEPFLRNADTSEVAKFLQREVVCVTMEEMYGYLAFVGRKSGDHIDPLHVHLLKGRTRKNVEDPGLHLVWYYNDLYIKPLPHCLLNFCFWRTHSVALPPQTPEQASLYAAAIGFVRSYAFLIHHKSDFYIAQKKHIVPEKVSYSEFQRYIHPFSKIHNNQVTPRWKFGQLRLTRLNWAIRLAQPESRKGKGFLQGMFYLQVYWQTGQFLSELVAPILFIYASLSLSLSAMSLIHATRSPRWTAVENGL</sequence>
<dbReference type="PANTHER" id="PTHR34414:SF1">
    <property type="entry name" value="SUBTILISIN-LIKE SERINE PROTEASE"/>
    <property type="match status" value="1"/>
</dbReference>